<organism evidence="2 3">
    <name type="scientific">Rhizobium hidalgonense</name>
    <dbReference type="NCBI Taxonomy" id="1538159"/>
    <lineage>
        <taxon>Bacteria</taxon>
        <taxon>Pseudomonadati</taxon>
        <taxon>Pseudomonadota</taxon>
        <taxon>Alphaproteobacteria</taxon>
        <taxon>Hyphomicrobiales</taxon>
        <taxon>Rhizobiaceae</taxon>
        <taxon>Rhizobium/Agrobacterium group</taxon>
        <taxon>Rhizobium</taxon>
    </lineage>
</organism>
<evidence type="ECO:0000256" key="1">
    <source>
        <dbReference type="SAM" id="SignalP"/>
    </source>
</evidence>
<proteinExistence type="predicted"/>
<dbReference type="RefSeq" id="WP_310866082.1">
    <property type="nucleotide sequence ID" value="NZ_JAVLSF010000307.1"/>
</dbReference>
<reference evidence="2" key="1">
    <citation type="submission" date="2023-04" db="EMBL/GenBank/DDBJ databases">
        <title>Genomic characterization of faba bean (Vicia faba) microsymbionts in Mexican soils.</title>
        <authorList>
            <person name="Rivera Orduna F.N."/>
            <person name="Guevara-Luna J."/>
            <person name="Yan J."/>
            <person name="Arroyo-Herrera I."/>
            <person name="Li Y."/>
            <person name="Vasquez-Murrieta M.S."/>
            <person name="Wang E.T."/>
        </authorList>
    </citation>
    <scope>NUCLEOTIDE SEQUENCE</scope>
    <source>
        <strain evidence="2">CH26</strain>
    </source>
</reference>
<dbReference type="AlphaFoldDB" id="A0AAJ2H2U7"/>
<gene>
    <name evidence="2" type="ORF">RJJ65_35920</name>
</gene>
<evidence type="ECO:0000313" key="3">
    <source>
        <dbReference type="Proteomes" id="UP001268610"/>
    </source>
</evidence>
<protein>
    <recommendedName>
        <fullName evidence="4">DUF3617 domain-containing protein</fullName>
    </recommendedName>
</protein>
<accession>A0AAJ2H2U7</accession>
<evidence type="ECO:0000313" key="2">
    <source>
        <dbReference type="EMBL" id="MDR9777924.1"/>
    </source>
</evidence>
<keyword evidence="1" id="KW-0732">Signal</keyword>
<evidence type="ECO:0008006" key="4">
    <source>
        <dbReference type="Google" id="ProtNLM"/>
    </source>
</evidence>
<name>A0AAJ2H2U7_9HYPH</name>
<comment type="caution">
    <text evidence="2">The sequence shown here is derived from an EMBL/GenBank/DDBJ whole genome shotgun (WGS) entry which is preliminary data.</text>
</comment>
<feature type="signal peptide" evidence="1">
    <location>
        <begin position="1"/>
        <end position="23"/>
    </location>
</feature>
<dbReference type="EMBL" id="JAVLSF010000307">
    <property type="protein sequence ID" value="MDR9777924.1"/>
    <property type="molecule type" value="Genomic_DNA"/>
</dbReference>
<dbReference type="Proteomes" id="UP001268610">
    <property type="component" value="Unassembled WGS sequence"/>
</dbReference>
<sequence length="121" mass="12830">MNTGMYLSAVLLAGAAITSSVYAAPSMSGEAFQYNVSKLQNACKGKTQGSPVSIAMNRVIFNGTCEVRYMPDSRARNYDLSDTDQACTGQAINSKVSATIDGKEMPGKCTLAFKNIGPNNM</sequence>
<feature type="chain" id="PRO_5042480939" description="DUF3617 domain-containing protein" evidence="1">
    <location>
        <begin position="24"/>
        <end position="121"/>
    </location>
</feature>